<dbReference type="EMBL" id="FCOF02000002">
    <property type="protein sequence ID" value="SAK44282.1"/>
    <property type="molecule type" value="Genomic_DNA"/>
</dbReference>
<dbReference type="GO" id="GO:0006811">
    <property type="term" value="P:monoatomic ion transport"/>
    <property type="evidence" value="ECO:0007669"/>
    <property type="project" value="UniProtKB-KW"/>
</dbReference>
<dbReference type="Pfam" id="PF02563">
    <property type="entry name" value="Poly_export"/>
    <property type="match status" value="1"/>
</dbReference>
<dbReference type="Gene3D" id="3.10.560.10">
    <property type="entry name" value="Outer membrane lipoprotein wza domain like"/>
    <property type="match status" value="2"/>
</dbReference>
<evidence type="ECO:0000256" key="5">
    <source>
        <dbReference type="ARBA" id="ARBA00022597"/>
    </source>
</evidence>
<dbReference type="GO" id="GO:0015288">
    <property type="term" value="F:porin activity"/>
    <property type="evidence" value="ECO:0007669"/>
    <property type="project" value="UniProtKB-KW"/>
</dbReference>
<dbReference type="InterPro" id="IPR003715">
    <property type="entry name" value="Poly_export_N"/>
</dbReference>
<evidence type="ECO:0000313" key="18">
    <source>
        <dbReference type="Proteomes" id="UP000054870"/>
    </source>
</evidence>
<dbReference type="Proteomes" id="UP000054870">
    <property type="component" value="Unassembled WGS sequence"/>
</dbReference>
<evidence type="ECO:0000256" key="10">
    <source>
        <dbReference type="ARBA" id="ARBA00023114"/>
    </source>
</evidence>
<dbReference type="PANTHER" id="PTHR33619:SF3">
    <property type="entry name" value="POLYSACCHARIDE EXPORT PROTEIN GFCE-RELATED"/>
    <property type="match status" value="1"/>
</dbReference>
<keyword evidence="7" id="KW-0732">Signal</keyword>
<keyword evidence="10" id="KW-0626">Porin</keyword>
<evidence type="ECO:0000256" key="9">
    <source>
        <dbReference type="ARBA" id="ARBA00023065"/>
    </source>
</evidence>
<evidence type="ECO:0000256" key="3">
    <source>
        <dbReference type="ARBA" id="ARBA00022448"/>
    </source>
</evidence>
<dbReference type="GO" id="GO:0009279">
    <property type="term" value="C:cell outer membrane"/>
    <property type="evidence" value="ECO:0007669"/>
    <property type="project" value="UniProtKB-SubCell"/>
</dbReference>
<protein>
    <submittedName>
        <fullName evidence="17">Polysaccharide export protein</fullName>
    </submittedName>
</protein>
<dbReference type="GO" id="GO:0046930">
    <property type="term" value="C:pore complex"/>
    <property type="evidence" value="ECO:0007669"/>
    <property type="project" value="UniProtKB-KW"/>
</dbReference>
<evidence type="ECO:0000256" key="11">
    <source>
        <dbReference type="ARBA" id="ARBA00023136"/>
    </source>
</evidence>
<dbReference type="GO" id="GO:0015159">
    <property type="term" value="F:polysaccharide transmembrane transporter activity"/>
    <property type="evidence" value="ECO:0007669"/>
    <property type="project" value="InterPro"/>
</dbReference>
<sequence>MQGTTIMHNQQQPGTTSLAANTNVSRIFRLTSLAAAASICIVMTGCGLAPGMHFEQPPQLVETSNDKGDPASTVNIPITPIDLTLIKKMRAAMPSDANDPNASLYGKPTPYKLGIGDVLQITVWDHPELVAALGQPVAQSRTSDAAPGFVVDADGNVQFPYVNKPLHVAGKTETQVQRELYSELSKVFVKPQVTVRVASFRAAQVYIDGDVRTPGAQQINDIPMTLTEAVGRAGGFALTADQSRVTLIRDGVTYHINMAGMTAKGRSPSDIMLKPGDAVRVDSRDDNGVYVMGEVTRPATVIPMRNGKMTLSDAISQGGSFNAETSDPKQVYVIRNGQTDQPEVYHLDARSPVSMLLANGFELQPKDVVYVDNNGLVRFSRVLNLLLPAINAGLTAAVLTK</sequence>
<accession>A0A157ZFD0</accession>
<evidence type="ECO:0000259" key="15">
    <source>
        <dbReference type="Pfam" id="PF02563"/>
    </source>
</evidence>
<evidence type="ECO:0000256" key="8">
    <source>
        <dbReference type="ARBA" id="ARBA00023047"/>
    </source>
</evidence>
<organism evidence="17 18">
    <name type="scientific">Caballeronia catudaia</name>
    <dbReference type="NCBI Taxonomy" id="1777136"/>
    <lineage>
        <taxon>Bacteria</taxon>
        <taxon>Pseudomonadati</taxon>
        <taxon>Pseudomonadota</taxon>
        <taxon>Betaproteobacteria</taxon>
        <taxon>Burkholderiales</taxon>
        <taxon>Burkholderiaceae</taxon>
        <taxon>Caballeronia</taxon>
    </lineage>
</organism>
<keyword evidence="9" id="KW-0406">Ion transport</keyword>
<evidence type="ECO:0000256" key="1">
    <source>
        <dbReference type="ARBA" id="ARBA00004571"/>
    </source>
</evidence>
<dbReference type="InterPro" id="IPR054765">
    <property type="entry name" value="SLBB_dom"/>
</dbReference>
<comment type="caution">
    <text evidence="17">The sequence shown here is derived from an EMBL/GenBank/DDBJ whole genome shotgun (WGS) entry which is preliminary data.</text>
</comment>
<evidence type="ECO:0000256" key="2">
    <source>
        <dbReference type="ARBA" id="ARBA00009450"/>
    </source>
</evidence>
<comment type="subcellular location">
    <subcellularLocation>
        <location evidence="1">Cell outer membrane</location>
        <topology evidence="1">Multi-pass membrane protein</topology>
    </subcellularLocation>
</comment>
<dbReference type="Pfam" id="PF22461">
    <property type="entry name" value="SLBB_2"/>
    <property type="match status" value="2"/>
</dbReference>
<name>A0A157ZFD0_9BURK</name>
<feature type="domain" description="SLBB" evidence="16">
    <location>
        <begin position="204"/>
        <end position="281"/>
    </location>
</feature>
<keyword evidence="6" id="KW-0812">Transmembrane</keyword>
<keyword evidence="12" id="KW-0564">Palmitate</keyword>
<evidence type="ECO:0000256" key="6">
    <source>
        <dbReference type="ARBA" id="ARBA00022692"/>
    </source>
</evidence>
<evidence type="ECO:0000256" key="12">
    <source>
        <dbReference type="ARBA" id="ARBA00023139"/>
    </source>
</evidence>
<evidence type="ECO:0000256" key="13">
    <source>
        <dbReference type="ARBA" id="ARBA00023237"/>
    </source>
</evidence>
<keyword evidence="13" id="KW-0998">Cell outer membrane</keyword>
<reference evidence="17" key="1">
    <citation type="submission" date="2016-01" db="EMBL/GenBank/DDBJ databases">
        <authorList>
            <person name="Peeters C."/>
        </authorList>
    </citation>
    <scope>NUCLEOTIDE SEQUENCE [LARGE SCALE GENOMIC DNA]</scope>
    <source>
        <strain evidence="17">LMG 29318</strain>
    </source>
</reference>
<comment type="similarity">
    <text evidence="2">Belongs to the BexD/CtrA/VexA family.</text>
</comment>
<evidence type="ECO:0000259" key="16">
    <source>
        <dbReference type="Pfam" id="PF22461"/>
    </source>
</evidence>
<evidence type="ECO:0000256" key="4">
    <source>
        <dbReference type="ARBA" id="ARBA00022452"/>
    </source>
</evidence>
<dbReference type="Gene3D" id="3.30.1950.10">
    <property type="entry name" value="wza like domain"/>
    <property type="match status" value="1"/>
</dbReference>
<keyword evidence="8" id="KW-0625">Polysaccharide transport</keyword>
<feature type="domain" description="Polysaccharide export protein N-terminal" evidence="15">
    <location>
        <begin position="108"/>
        <end position="197"/>
    </location>
</feature>
<proteinExistence type="inferred from homology"/>
<keyword evidence="14" id="KW-0449">Lipoprotein</keyword>
<keyword evidence="3" id="KW-0813">Transport</keyword>
<keyword evidence="4" id="KW-1134">Transmembrane beta strand</keyword>
<gene>
    <name evidence="17" type="ORF">AWB75_00675</name>
</gene>
<evidence type="ECO:0000256" key="14">
    <source>
        <dbReference type="ARBA" id="ARBA00023288"/>
    </source>
</evidence>
<dbReference type="AlphaFoldDB" id="A0A157ZFD0"/>
<keyword evidence="11" id="KW-0472">Membrane</keyword>
<feature type="domain" description="SLBB" evidence="16">
    <location>
        <begin position="289"/>
        <end position="371"/>
    </location>
</feature>
<keyword evidence="5" id="KW-0762">Sugar transport</keyword>
<keyword evidence="18" id="KW-1185">Reference proteome</keyword>
<evidence type="ECO:0000313" key="17">
    <source>
        <dbReference type="EMBL" id="SAK44282.1"/>
    </source>
</evidence>
<dbReference type="PANTHER" id="PTHR33619">
    <property type="entry name" value="POLYSACCHARIDE EXPORT PROTEIN GFCE-RELATED"/>
    <property type="match status" value="1"/>
</dbReference>
<evidence type="ECO:0000256" key="7">
    <source>
        <dbReference type="ARBA" id="ARBA00022729"/>
    </source>
</evidence>
<dbReference type="InterPro" id="IPR049712">
    <property type="entry name" value="Poly_export"/>
</dbReference>